<reference evidence="3 4" key="1">
    <citation type="journal article" date="2019" name="Nat. Microbiol.">
        <title>Wide diversity of methane and short-chain alkane metabolisms in uncultured archaea.</title>
        <authorList>
            <person name="Borrel G."/>
            <person name="Adam P.S."/>
            <person name="McKay L.J."/>
            <person name="Chen L.X."/>
            <person name="Sierra-Garcia I.N."/>
            <person name="Sieber C.M."/>
            <person name="Letourneur Q."/>
            <person name="Ghozlane A."/>
            <person name="Andersen G.L."/>
            <person name="Li W.J."/>
            <person name="Hallam S.J."/>
            <person name="Muyzer G."/>
            <person name="de Oliveira V.M."/>
            <person name="Inskeep W.P."/>
            <person name="Banfield J.F."/>
            <person name="Gribaldo S."/>
        </authorList>
    </citation>
    <scope>NUCLEOTIDE SEQUENCE [LARGE SCALE GENOMIC DNA]</scope>
    <source>
        <strain evidence="3">NM4</strain>
    </source>
</reference>
<organism evidence="3 4">
    <name type="scientific">Candidatus Methanodesulfokora washburnensis</name>
    <dbReference type="NCBI Taxonomy" id="2478471"/>
    <lineage>
        <taxon>Archaea</taxon>
        <taxon>Thermoproteota</taxon>
        <taxon>Candidatus Korarchaeia</taxon>
        <taxon>Candidatus Korarchaeia incertae sedis</taxon>
        <taxon>Candidatus Methanodesulfokora</taxon>
    </lineage>
</organism>
<comment type="caution">
    <text evidence="3">The sequence shown here is derived from an EMBL/GenBank/DDBJ whole genome shotgun (WGS) entry which is preliminary data.</text>
</comment>
<protein>
    <recommendedName>
        <fullName evidence="2">UPF0145 protein EF810_05300</fullName>
    </recommendedName>
</protein>
<dbReference type="HAMAP" id="MF_00338">
    <property type="entry name" value="UPF0145"/>
    <property type="match status" value="1"/>
</dbReference>
<dbReference type="PANTHER" id="PTHR34068">
    <property type="entry name" value="UPF0145 PROTEIN YBJQ"/>
    <property type="match status" value="1"/>
</dbReference>
<dbReference type="InterPro" id="IPR002765">
    <property type="entry name" value="UPF0145_YbjQ-like"/>
</dbReference>
<accession>A0A520KJS7</accession>
<name>A0A520KJS7_9CREN</name>
<gene>
    <name evidence="3" type="ORF">EF810_05300</name>
</gene>
<dbReference type="Proteomes" id="UP000316217">
    <property type="component" value="Unassembled WGS sequence"/>
</dbReference>
<evidence type="ECO:0000256" key="2">
    <source>
        <dbReference type="HAMAP-Rule" id="MF_00338"/>
    </source>
</evidence>
<dbReference type="InterPro" id="IPR035439">
    <property type="entry name" value="UPF0145_dom_sf"/>
</dbReference>
<evidence type="ECO:0000256" key="1">
    <source>
        <dbReference type="ARBA" id="ARBA00010751"/>
    </source>
</evidence>
<dbReference type="EMBL" id="RXII01000081">
    <property type="protein sequence ID" value="RZN61014.1"/>
    <property type="molecule type" value="Genomic_DNA"/>
</dbReference>
<dbReference type="Gene3D" id="3.30.110.70">
    <property type="entry name" value="Hypothetical protein apc22750. Chain B"/>
    <property type="match status" value="1"/>
</dbReference>
<dbReference type="SUPFAM" id="SSF117782">
    <property type="entry name" value="YbjQ-like"/>
    <property type="match status" value="1"/>
</dbReference>
<dbReference type="PANTHER" id="PTHR34068:SF2">
    <property type="entry name" value="UPF0145 PROTEIN SCO3412"/>
    <property type="match status" value="1"/>
</dbReference>
<evidence type="ECO:0000313" key="3">
    <source>
        <dbReference type="EMBL" id="RZN61014.1"/>
    </source>
</evidence>
<comment type="similarity">
    <text evidence="1 2">Belongs to the UPF0145 family.</text>
</comment>
<evidence type="ECO:0000313" key="4">
    <source>
        <dbReference type="Proteomes" id="UP000316217"/>
    </source>
</evidence>
<dbReference type="AlphaFoldDB" id="A0A520KJS7"/>
<proteinExistence type="inferred from homology"/>
<sequence length="112" mass="11998">MGKMDVFVVTTLGIPGYSVKEVKGLVYGQSVRTRGALGRIVAGIEALVGGSSQAYLEEFNKARDEAIERLKENAVKMGANAVIGVDFETSEILEGFILITVYGTAAVVEKER</sequence>
<dbReference type="Pfam" id="PF01906">
    <property type="entry name" value="YbjQ_1"/>
    <property type="match status" value="1"/>
</dbReference>